<dbReference type="AlphaFoldDB" id="A0A5C3R007"/>
<dbReference type="EMBL" id="ML178814">
    <property type="protein sequence ID" value="TFL06928.1"/>
    <property type="molecule type" value="Genomic_DNA"/>
</dbReference>
<dbReference type="STRING" id="1884261.A0A5C3R007"/>
<evidence type="ECO:0000313" key="8">
    <source>
        <dbReference type="EMBL" id="TFL06928.1"/>
    </source>
</evidence>
<feature type="compositionally biased region" description="Basic and acidic residues" evidence="6">
    <location>
        <begin position="100"/>
        <end position="155"/>
    </location>
</feature>
<evidence type="ECO:0000256" key="3">
    <source>
        <dbReference type="ARBA" id="ARBA00022490"/>
    </source>
</evidence>
<evidence type="ECO:0000313" key="9">
    <source>
        <dbReference type="Proteomes" id="UP000305067"/>
    </source>
</evidence>
<evidence type="ECO:0000256" key="2">
    <source>
        <dbReference type="ARBA" id="ARBA00004496"/>
    </source>
</evidence>
<dbReference type="Proteomes" id="UP000305067">
    <property type="component" value="Unassembled WGS sequence"/>
</dbReference>
<dbReference type="CDD" id="cd06257">
    <property type="entry name" value="DnaJ"/>
    <property type="match status" value="1"/>
</dbReference>
<feature type="region of interest" description="Disordered" evidence="6">
    <location>
        <begin position="271"/>
        <end position="311"/>
    </location>
</feature>
<accession>A0A5C3R007</accession>
<keyword evidence="5" id="KW-0539">Nucleus</keyword>
<dbReference type="Pfam" id="PF00226">
    <property type="entry name" value="DnaJ"/>
    <property type="match status" value="1"/>
</dbReference>
<evidence type="ECO:0000256" key="4">
    <source>
        <dbReference type="ARBA" id="ARBA00023186"/>
    </source>
</evidence>
<organism evidence="8 9">
    <name type="scientific">Pterulicium gracile</name>
    <dbReference type="NCBI Taxonomy" id="1884261"/>
    <lineage>
        <taxon>Eukaryota</taxon>
        <taxon>Fungi</taxon>
        <taxon>Dikarya</taxon>
        <taxon>Basidiomycota</taxon>
        <taxon>Agaricomycotina</taxon>
        <taxon>Agaricomycetes</taxon>
        <taxon>Agaricomycetidae</taxon>
        <taxon>Agaricales</taxon>
        <taxon>Pleurotineae</taxon>
        <taxon>Pterulaceae</taxon>
        <taxon>Pterulicium</taxon>
    </lineage>
</organism>
<keyword evidence="9" id="KW-1185">Reference proteome</keyword>
<keyword evidence="3" id="KW-0963">Cytoplasm</keyword>
<keyword evidence="4" id="KW-0143">Chaperone</keyword>
<dbReference type="SMART" id="SM00271">
    <property type="entry name" value="DnaJ"/>
    <property type="match status" value="1"/>
</dbReference>
<dbReference type="InterPro" id="IPR052094">
    <property type="entry name" value="Pre-mRNA-splicing_ERAD"/>
</dbReference>
<dbReference type="GO" id="GO:0000390">
    <property type="term" value="P:spliceosomal complex disassembly"/>
    <property type="evidence" value="ECO:0007669"/>
    <property type="project" value="TreeGrafter"/>
</dbReference>
<dbReference type="InterPro" id="IPR036869">
    <property type="entry name" value="J_dom_sf"/>
</dbReference>
<dbReference type="InterPro" id="IPR001623">
    <property type="entry name" value="DnaJ_domain"/>
</dbReference>
<evidence type="ECO:0000256" key="5">
    <source>
        <dbReference type="ARBA" id="ARBA00023242"/>
    </source>
</evidence>
<evidence type="ECO:0000259" key="7">
    <source>
        <dbReference type="PROSITE" id="PS50076"/>
    </source>
</evidence>
<feature type="region of interest" description="Disordered" evidence="6">
    <location>
        <begin position="100"/>
        <end position="166"/>
    </location>
</feature>
<gene>
    <name evidence="8" type="ORF">BDV98DRAFT_587468</name>
</gene>
<proteinExistence type="predicted"/>
<dbReference type="SUPFAM" id="SSF46565">
    <property type="entry name" value="Chaperone J-domain"/>
    <property type="match status" value="1"/>
</dbReference>
<reference evidence="8 9" key="1">
    <citation type="journal article" date="2019" name="Nat. Ecol. Evol.">
        <title>Megaphylogeny resolves global patterns of mushroom evolution.</title>
        <authorList>
            <person name="Varga T."/>
            <person name="Krizsan K."/>
            <person name="Foldi C."/>
            <person name="Dima B."/>
            <person name="Sanchez-Garcia M."/>
            <person name="Sanchez-Ramirez S."/>
            <person name="Szollosi G.J."/>
            <person name="Szarkandi J.G."/>
            <person name="Papp V."/>
            <person name="Albert L."/>
            <person name="Andreopoulos W."/>
            <person name="Angelini C."/>
            <person name="Antonin V."/>
            <person name="Barry K.W."/>
            <person name="Bougher N.L."/>
            <person name="Buchanan P."/>
            <person name="Buyck B."/>
            <person name="Bense V."/>
            <person name="Catcheside P."/>
            <person name="Chovatia M."/>
            <person name="Cooper J."/>
            <person name="Damon W."/>
            <person name="Desjardin D."/>
            <person name="Finy P."/>
            <person name="Geml J."/>
            <person name="Haridas S."/>
            <person name="Hughes K."/>
            <person name="Justo A."/>
            <person name="Karasinski D."/>
            <person name="Kautmanova I."/>
            <person name="Kiss B."/>
            <person name="Kocsube S."/>
            <person name="Kotiranta H."/>
            <person name="LaButti K.M."/>
            <person name="Lechner B.E."/>
            <person name="Liimatainen K."/>
            <person name="Lipzen A."/>
            <person name="Lukacs Z."/>
            <person name="Mihaltcheva S."/>
            <person name="Morgado L.N."/>
            <person name="Niskanen T."/>
            <person name="Noordeloos M.E."/>
            <person name="Ohm R.A."/>
            <person name="Ortiz-Santana B."/>
            <person name="Ovrebo C."/>
            <person name="Racz N."/>
            <person name="Riley R."/>
            <person name="Savchenko A."/>
            <person name="Shiryaev A."/>
            <person name="Soop K."/>
            <person name="Spirin V."/>
            <person name="Szebenyi C."/>
            <person name="Tomsovsky M."/>
            <person name="Tulloss R.E."/>
            <person name="Uehling J."/>
            <person name="Grigoriev I.V."/>
            <person name="Vagvolgyi C."/>
            <person name="Papp T."/>
            <person name="Martin F.M."/>
            <person name="Miettinen O."/>
            <person name="Hibbett D.S."/>
            <person name="Nagy L.G."/>
        </authorList>
    </citation>
    <scope>NUCLEOTIDE SEQUENCE [LARGE SCALE GENOMIC DNA]</scope>
    <source>
        <strain evidence="8 9">CBS 309.79</strain>
    </source>
</reference>
<dbReference type="OrthoDB" id="376357at2759"/>
<evidence type="ECO:0000256" key="6">
    <source>
        <dbReference type="SAM" id="MobiDB-lite"/>
    </source>
</evidence>
<dbReference type="PANTHER" id="PTHR44313">
    <property type="entry name" value="DNAJ HOMOLOG SUBFAMILY C MEMBER 17"/>
    <property type="match status" value="1"/>
</dbReference>
<feature type="compositionally biased region" description="Low complexity" evidence="6">
    <location>
        <begin position="291"/>
        <end position="308"/>
    </location>
</feature>
<sequence length="344" mass="38844">MSTEDEVNPYELLELTLEATEGDIKSAYRKRSLKVHPDRNPNNPDAARKFHELNQAYELLLDPLRRLAWDAKLRLKEARKQRYAHYDNKRKNMVDELETREREFKKSRLDKQKAEAAERSENDRIKEEGRKLRERRAEELEQREIEQRRKAKAEAPLDDADDPPALDPLDTTVKLRYKIATHPNLTTPDALSILLSPFGPTDTSSIVLSMKPPKKDPTKPAKFATALVPFKQIGDAFGAVGASGQAGRGLDGVEIGWARGQEPPILDWLRKMGKLGSPPKEQSKTPPEVPPSTQSSASSFPTTAPSLPNIQVAGMDYESLTLLRLRQAERERLEQEILAQEAAE</sequence>
<feature type="domain" description="J" evidence="7">
    <location>
        <begin position="8"/>
        <end position="73"/>
    </location>
</feature>
<name>A0A5C3R007_9AGAR</name>
<dbReference type="GO" id="GO:0005681">
    <property type="term" value="C:spliceosomal complex"/>
    <property type="evidence" value="ECO:0007669"/>
    <property type="project" value="TreeGrafter"/>
</dbReference>
<dbReference type="GO" id="GO:0005737">
    <property type="term" value="C:cytoplasm"/>
    <property type="evidence" value="ECO:0007669"/>
    <property type="project" value="UniProtKB-SubCell"/>
</dbReference>
<dbReference type="PRINTS" id="PR00625">
    <property type="entry name" value="JDOMAIN"/>
</dbReference>
<evidence type="ECO:0000256" key="1">
    <source>
        <dbReference type="ARBA" id="ARBA00004123"/>
    </source>
</evidence>
<dbReference type="Gene3D" id="1.10.287.110">
    <property type="entry name" value="DnaJ domain"/>
    <property type="match status" value="1"/>
</dbReference>
<comment type="subcellular location">
    <subcellularLocation>
        <location evidence="2">Cytoplasm</location>
    </subcellularLocation>
    <subcellularLocation>
        <location evidence="1">Nucleus</location>
    </subcellularLocation>
</comment>
<protein>
    <recommendedName>
        <fullName evidence="7">J domain-containing protein</fullName>
    </recommendedName>
</protein>
<dbReference type="PANTHER" id="PTHR44313:SF1">
    <property type="entry name" value="DNAJ HOMOLOG SUBFAMILY C MEMBER 17"/>
    <property type="match status" value="1"/>
</dbReference>
<dbReference type="PROSITE" id="PS50076">
    <property type="entry name" value="DNAJ_2"/>
    <property type="match status" value="1"/>
</dbReference>